<keyword evidence="2" id="KW-0732">Signal</keyword>
<gene>
    <name evidence="3" type="ORF">CBM2613_A220136</name>
</gene>
<sequence>MRKTILLMAVCAALSACGGDDNSTTPQPNPGNPGTPGTPGTPGNPGNPGPGNPGTPTPAGWTDPAPFSEAGAGNVNVAIDAAGNAIAVWMQLDAGTANESVLASRYVPGSGWSAPVALENDAAGATDGPQIAIDRASGRAMVVWAQLTSAGAYDIWARPFDPAAGWGTLARIEAGAGLAAQPQVGMDSSGNAIAVWSQRDGQFGPFKIVANRYTAASGWGTESMFATPNDTGIQNLRPQVAVAPSGEAIAVWELTDLASNGIWTSRFSGGSWDAPSELVRDDSIDRSLGYPAIAMDGSGNATLVWGQSDVANGTAASTLYARRFTSAWQNPVAVAPPAAEAFISKARLSVNARGDAMVAWGRSDNTLVASVAPANGAWGTATVLLGASTRTPSLPAVGLDGAGNGFVAWTQEPDGSSVADLWTNRYVAGTGWGTAALGESYGDSAAIPALAVNEKGNAALVWNQWSDAGTRIAGRYYTPAN</sequence>
<evidence type="ECO:0000256" key="1">
    <source>
        <dbReference type="SAM" id="MobiDB-lite"/>
    </source>
</evidence>
<dbReference type="AlphaFoldDB" id="A0A976AV19"/>
<evidence type="ECO:0000313" key="4">
    <source>
        <dbReference type="Proteomes" id="UP000256952"/>
    </source>
</evidence>
<proteinExistence type="predicted"/>
<feature type="region of interest" description="Disordered" evidence="1">
    <location>
        <begin position="17"/>
        <end position="68"/>
    </location>
</feature>
<evidence type="ECO:0000256" key="2">
    <source>
        <dbReference type="SAM" id="SignalP"/>
    </source>
</evidence>
<dbReference type="EMBL" id="OFTH01000015">
    <property type="protein sequence ID" value="SOZ56417.1"/>
    <property type="molecule type" value="Genomic_DNA"/>
</dbReference>
<comment type="caution">
    <text evidence="3">The sequence shown here is derived from an EMBL/GenBank/DDBJ whole genome shotgun (WGS) entry which is preliminary data.</text>
</comment>
<feature type="chain" id="PRO_5037448181" description="Lipoprotein" evidence="2">
    <location>
        <begin position="19"/>
        <end position="481"/>
    </location>
</feature>
<evidence type="ECO:0008006" key="5">
    <source>
        <dbReference type="Google" id="ProtNLM"/>
    </source>
</evidence>
<dbReference type="Proteomes" id="UP000256952">
    <property type="component" value="Chromosome CBM2613_a"/>
</dbReference>
<evidence type="ECO:0000313" key="3">
    <source>
        <dbReference type="EMBL" id="SOZ56417.1"/>
    </source>
</evidence>
<organism evidence="3 4">
    <name type="scientific">Cupriavidus taiwanensis</name>
    <dbReference type="NCBI Taxonomy" id="164546"/>
    <lineage>
        <taxon>Bacteria</taxon>
        <taxon>Pseudomonadati</taxon>
        <taxon>Pseudomonadota</taxon>
        <taxon>Betaproteobacteria</taxon>
        <taxon>Burkholderiales</taxon>
        <taxon>Burkholderiaceae</taxon>
        <taxon>Cupriavidus</taxon>
    </lineage>
</organism>
<feature type="signal peptide" evidence="2">
    <location>
        <begin position="1"/>
        <end position="18"/>
    </location>
</feature>
<name>A0A976AV19_9BURK</name>
<dbReference type="PROSITE" id="PS51257">
    <property type="entry name" value="PROKAR_LIPOPROTEIN"/>
    <property type="match status" value="1"/>
</dbReference>
<dbReference type="SUPFAM" id="SSF89372">
    <property type="entry name" value="Fucose-specific lectin"/>
    <property type="match status" value="1"/>
</dbReference>
<accession>A0A976AV19</accession>
<dbReference type="RefSeq" id="WP_198036191.1">
    <property type="nucleotide sequence ID" value="NZ_LT976967.1"/>
</dbReference>
<reference evidence="3 4" key="1">
    <citation type="submission" date="2018-01" db="EMBL/GenBank/DDBJ databases">
        <authorList>
            <person name="Clerissi C."/>
        </authorList>
    </citation>
    <scope>NUCLEOTIDE SEQUENCE [LARGE SCALE GENOMIC DNA]</scope>
    <source>
        <strain evidence="3">Cupriavidus taiwanensis STM 8556</strain>
    </source>
</reference>
<protein>
    <recommendedName>
        <fullName evidence="5">Lipoprotein</fullName>
    </recommendedName>
</protein>
<feature type="compositionally biased region" description="Pro residues" evidence="1">
    <location>
        <begin position="45"/>
        <end position="56"/>
    </location>
</feature>